<evidence type="ECO:0000313" key="5">
    <source>
        <dbReference type="Proteomes" id="UP000076154"/>
    </source>
</evidence>
<dbReference type="EMBL" id="LUEZ02000017">
    <property type="protein sequence ID" value="RDB27276.1"/>
    <property type="molecule type" value="Genomic_DNA"/>
</dbReference>
<keyword evidence="1" id="KW-0863">Zinc-finger</keyword>
<dbReference type="AlphaFoldDB" id="A0A369K8N6"/>
<dbReference type="Proteomes" id="UP000076154">
    <property type="component" value="Unassembled WGS sequence"/>
</dbReference>
<keyword evidence="5" id="KW-1185">Reference proteome</keyword>
<protein>
    <recommendedName>
        <fullName evidence="3">CCHC-type domain-containing protein</fullName>
    </recommendedName>
</protein>
<feature type="compositionally biased region" description="Polar residues" evidence="2">
    <location>
        <begin position="13"/>
        <end position="25"/>
    </location>
</feature>
<dbReference type="GO" id="GO:0003676">
    <property type="term" value="F:nucleic acid binding"/>
    <property type="evidence" value="ECO:0007669"/>
    <property type="project" value="InterPro"/>
</dbReference>
<comment type="caution">
    <text evidence="4">The sequence shown here is derived from an EMBL/GenBank/DDBJ whole genome shotgun (WGS) entry which is preliminary data.</text>
</comment>
<dbReference type="PROSITE" id="PS50158">
    <property type="entry name" value="ZF_CCHC"/>
    <property type="match status" value="1"/>
</dbReference>
<name>A0A369K8N6_HYPMA</name>
<feature type="compositionally biased region" description="Basic and acidic residues" evidence="2">
    <location>
        <begin position="184"/>
        <end position="204"/>
    </location>
</feature>
<evidence type="ECO:0000256" key="1">
    <source>
        <dbReference type="PROSITE-ProRule" id="PRU00047"/>
    </source>
</evidence>
<feature type="domain" description="CCHC-type" evidence="3">
    <location>
        <begin position="430"/>
        <end position="444"/>
    </location>
</feature>
<keyword evidence="1" id="KW-0479">Metal-binding</keyword>
<sequence length="455" mass="49902">MSSNGHNTHEGSETSAHNGQRNSITPFEDELSGAEEEEHHNSHGDFTEFNSDVINGIEAIIERFRASEITKATALIEILLLIRSTDTSSATQNVAFENYIGTIDTISTQSTEAIRRGEHAAAGLRSEPLPSPDLSRHQSAHVTDDAVASFLGSIVSDHSSSSSKRSRDSFSDSSSSSSEEESSESDRNERKGKSVKESKLPWHKRELKARKKSPLSCTKTRKLLKYFGRNPGQVKQFIRLAQSAPLGFPSSEWDNIIKGNAINLDIVLSSLHHIGAPTENLGHVGSTQIKLGTTEPTRKVQTSGDWTSAWNAAIKATIFAFRHRESELRDYADYIEGLFASKVTSSHSHVIAYDKAIRAEVGGGQSCLLSDLHRFARFQTAIMAPDGIESHGSKKASGPIKSDQPQICNRFNSNKGCPNTSAACVYRHICRKCRQPGHSKEHCPVNERRDPRAAA</sequence>
<feature type="region of interest" description="Disordered" evidence="2">
    <location>
        <begin position="435"/>
        <end position="455"/>
    </location>
</feature>
<dbReference type="OrthoDB" id="2355984at2759"/>
<feature type="region of interest" description="Disordered" evidence="2">
    <location>
        <begin position="157"/>
        <end position="214"/>
    </location>
</feature>
<feature type="region of interest" description="Disordered" evidence="2">
    <location>
        <begin position="1"/>
        <end position="49"/>
    </location>
</feature>
<dbReference type="InParanoid" id="A0A369K8N6"/>
<feature type="compositionally biased region" description="Acidic residues" evidence="2">
    <location>
        <begin position="27"/>
        <end position="36"/>
    </location>
</feature>
<feature type="compositionally biased region" description="Basic residues" evidence="2">
    <location>
        <begin position="205"/>
        <end position="214"/>
    </location>
</feature>
<evidence type="ECO:0000313" key="4">
    <source>
        <dbReference type="EMBL" id="RDB27276.1"/>
    </source>
</evidence>
<gene>
    <name evidence="4" type="ORF">Hypma_004296</name>
</gene>
<dbReference type="InterPro" id="IPR001878">
    <property type="entry name" value="Znf_CCHC"/>
</dbReference>
<keyword evidence="1" id="KW-0862">Zinc</keyword>
<evidence type="ECO:0000256" key="2">
    <source>
        <dbReference type="SAM" id="MobiDB-lite"/>
    </source>
</evidence>
<evidence type="ECO:0000259" key="3">
    <source>
        <dbReference type="PROSITE" id="PS50158"/>
    </source>
</evidence>
<reference evidence="4" key="1">
    <citation type="submission" date="2018-04" db="EMBL/GenBank/DDBJ databases">
        <title>Whole genome sequencing of Hypsizygus marmoreus.</title>
        <authorList>
            <person name="Choi I.-G."/>
            <person name="Min B."/>
            <person name="Kim J.-G."/>
            <person name="Kim S."/>
            <person name="Oh Y.-L."/>
            <person name="Kong W.-S."/>
            <person name="Park H."/>
            <person name="Jeong J."/>
            <person name="Song E.-S."/>
        </authorList>
    </citation>
    <scope>NUCLEOTIDE SEQUENCE [LARGE SCALE GENOMIC DNA]</scope>
    <source>
        <strain evidence="4">51987-8</strain>
    </source>
</reference>
<feature type="compositionally biased region" description="Basic and acidic residues" evidence="2">
    <location>
        <begin position="37"/>
        <end position="46"/>
    </location>
</feature>
<organism evidence="4 5">
    <name type="scientific">Hypsizygus marmoreus</name>
    <name type="common">White beech mushroom</name>
    <name type="synonym">Agaricus marmoreus</name>
    <dbReference type="NCBI Taxonomy" id="39966"/>
    <lineage>
        <taxon>Eukaryota</taxon>
        <taxon>Fungi</taxon>
        <taxon>Dikarya</taxon>
        <taxon>Basidiomycota</taxon>
        <taxon>Agaricomycotina</taxon>
        <taxon>Agaricomycetes</taxon>
        <taxon>Agaricomycetidae</taxon>
        <taxon>Agaricales</taxon>
        <taxon>Tricholomatineae</taxon>
        <taxon>Lyophyllaceae</taxon>
        <taxon>Hypsizygus</taxon>
    </lineage>
</organism>
<feature type="compositionally biased region" description="Basic and acidic residues" evidence="2">
    <location>
        <begin position="438"/>
        <end position="455"/>
    </location>
</feature>
<accession>A0A369K8N6</accession>
<feature type="region of interest" description="Disordered" evidence="2">
    <location>
        <begin position="119"/>
        <end position="140"/>
    </location>
</feature>
<dbReference type="GO" id="GO:0008270">
    <property type="term" value="F:zinc ion binding"/>
    <property type="evidence" value="ECO:0007669"/>
    <property type="project" value="UniProtKB-KW"/>
</dbReference>
<proteinExistence type="predicted"/>